<protein>
    <submittedName>
        <fullName evidence="2">Family with sequence similarity 181 member A</fullName>
    </submittedName>
</protein>
<dbReference type="GeneTree" id="ENSGT00940000154730"/>
<reference evidence="2" key="1">
    <citation type="submission" date="2025-08" db="UniProtKB">
        <authorList>
            <consortium name="Ensembl"/>
        </authorList>
    </citation>
    <scope>IDENTIFICATION</scope>
</reference>
<dbReference type="AlphaFoldDB" id="A0A8C4N7M9"/>
<reference evidence="2" key="2">
    <citation type="submission" date="2025-09" db="UniProtKB">
        <authorList>
            <consortium name="Ensembl"/>
        </authorList>
    </citation>
    <scope>IDENTIFICATION</scope>
</reference>
<sequence>MSHESTTKKTRKARGDGGGFRRWLGDGGGSDERCASGRVEVRWKGGGVGVGGEMLEISKGGAEGIMASQGDSDVKTLLNFVNLASSDIKAALDKSTPCKRSVDHRKYLQKQLKRFSQKRGGSSSSGAPGTSPASVRTTRVPVPSPSPDGSDVEPGNGRSDARAFAPSASPSPVVQRSRDTGSVRNERARGPESVPLRKRQLPASFWQEPEPSKKCIGTCVMDGRADRLESSGSPYRLPPGPGRPSPLTAFRNTSGVVFPVLRPIPGDLTSTDGFCSALTPATRYERATCTCGAFGGPDTRCFSHLVADGVAPPAYQLWGRIETGSSTALPTTYEALFAPGKCTFPFNPVVQSVVWKPIPTKPVVALTPYGMVARPEHYPV</sequence>
<evidence type="ECO:0000256" key="1">
    <source>
        <dbReference type="SAM" id="MobiDB-lite"/>
    </source>
</evidence>
<proteinExistence type="predicted"/>
<accession>A0A8C4N7M9</accession>
<feature type="compositionally biased region" description="Basic and acidic residues" evidence="1">
    <location>
        <begin position="176"/>
        <end position="190"/>
    </location>
</feature>
<feature type="compositionally biased region" description="Low complexity" evidence="1">
    <location>
        <begin position="120"/>
        <end position="134"/>
    </location>
</feature>
<dbReference type="InterPro" id="IPR053819">
    <property type="entry name" value="TEADIR3_omega_loop"/>
</dbReference>
<dbReference type="PANTHER" id="PTHR33766">
    <property type="entry name" value="PROTEIN FAM181B"/>
    <property type="match status" value="1"/>
</dbReference>
<feature type="region of interest" description="Disordered" evidence="1">
    <location>
        <begin position="113"/>
        <end position="203"/>
    </location>
</feature>
<dbReference type="InterPro" id="IPR029359">
    <property type="entry name" value="FAM181"/>
</dbReference>
<feature type="compositionally biased region" description="Low complexity" evidence="1">
    <location>
        <begin position="162"/>
        <end position="175"/>
    </location>
</feature>
<dbReference type="Pfam" id="PF15238">
    <property type="entry name" value="TEADIR3"/>
    <property type="match status" value="1"/>
</dbReference>
<dbReference type="Proteomes" id="UP000694388">
    <property type="component" value="Unplaced"/>
</dbReference>
<feature type="region of interest" description="Disordered" evidence="1">
    <location>
        <begin position="1"/>
        <end position="34"/>
    </location>
</feature>
<evidence type="ECO:0000313" key="3">
    <source>
        <dbReference type="Proteomes" id="UP000694388"/>
    </source>
</evidence>
<keyword evidence="3" id="KW-1185">Reference proteome</keyword>
<evidence type="ECO:0000313" key="2">
    <source>
        <dbReference type="Ensembl" id="ENSEBUP00000000199.1"/>
    </source>
</evidence>
<dbReference type="PANTHER" id="PTHR33766:SF1">
    <property type="entry name" value="PROTEIN FAM181A"/>
    <property type="match status" value="1"/>
</dbReference>
<feature type="compositionally biased region" description="Gly residues" evidence="1">
    <location>
        <begin position="16"/>
        <end position="28"/>
    </location>
</feature>
<organism evidence="2 3">
    <name type="scientific">Eptatretus burgeri</name>
    <name type="common">Inshore hagfish</name>
    <dbReference type="NCBI Taxonomy" id="7764"/>
    <lineage>
        <taxon>Eukaryota</taxon>
        <taxon>Metazoa</taxon>
        <taxon>Chordata</taxon>
        <taxon>Craniata</taxon>
        <taxon>Vertebrata</taxon>
        <taxon>Cyclostomata</taxon>
        <taxon>Myxini</taxon>
        <taxon>Myxiniformes</taxon>
        <taxon>Myxinidae</taxon>
        <taxon>Eptatretinae</taxon>
        <taxon>Eptatretus</taxon>
    </lineage>
</organism>
<name>A0A8C4N7M9_EPTBU</name>
<dbReference type="Ensembl" id="ENSEBUT00000000488.1">
    <property type="protein sequence ID" value="ENSEBUP00000000199.1"/>
    <property type="gene ID" value="ENSEBUG00000000408.1"/>
</dbReference>